<evidence type="ECO:0008006" key="4">
    <source>
        <dbReference type="Google" id="ProtNLM"/>
    </source>
</evidence>
<dbReference type="EMBL" id="LBHC01000003">
    <property type="protein sequence ID" value="KLE31220.1"/>
    <property type="molecule type" value="Genomic_DNA"/>
</dbReference>
<evidence type="ECO:0000313" key="3">
    <source>
        <dbReference type="Proteomes" id="UP000053070"/>
    </source>
</evidence>
<protein>
    <recommendedName>
        <fullName evidence="4">Rap1a immunity protein domain-containing protein</fullName>
    </recommendedName>
</protein>
<keyword evidence="3" id="KW-1185">Reference proteome</keyword>
<gene>
    <name evidence="2" type="ORF">AAW01_13185</name>
</gene>
<dbReference type="Proteomes" id="UP000053070">
    <property type="component" value="Unassembled WGS sequence"/>
</dbReference>
<feature type="region of interest" description="Disordered" evidence="1">
    <location>
        <begin position="61"/>
        <end position="81"/>
    </location>
</feature>
<reference evidence="2 3" key="1">
    <citation type="submission" date="2015-04" db="EMBL/GenBank/DDBJ databases">
        <title>The draft genome sequence of Erythrobacr gangjinensis K7-2.</title>
        <authorList>
            <person name="Zhuang L."/>
            <person name="Liu Y."/>
            <person name="Shao Z."/>
        </authorList>
    </citation>
    <scope>NUCLEOTIDE SEQUENCE [LARGE SCALE GENOMIC DNA]</scope>
    <source>
        <strain evidence="2 3">K7-2</strain>
    </source>
</reference>
<dbReference type="PATRIC" id="fig|502682.8.peg.2689"/>
<accession>A0A0G9MKK8</accession>
<proteinExistence type="predicted"/>
<evidence type="ECO:0000256" key="1">
    <source>
        <dbReference type="SAM" id="MobiDB-lite"/>
    </source>
</evidence>
<sequence length="116" mass="12941">MSLSIPATASAQDMRLDEFLEKAERLERRGPLALLSSDFGLLKDEVEASAALYRNRIASDRAAGRTPHSCPPEQGSARLSSDDVLSHLRSYPASRRPSITIRRAFFDMMAQRYPCN</sequence>
<evidence type="ECO:0000313" key="2">
    <source>
        <dbReference type="EMBL" id="KLE31220.1"/>
    </source>
</evidence>
<name>A0A0G9MKK8_9SPHN</name>
<dbReference type="AlphaFoldDB" id="A0A0G9MKK8"/>
<comment type="caution">
    <text evidence="2">The sequence shown here is derived from an EMBL/GenBank/DDBJ whole genome shotgun (WGS) entry which is preliminary data.</text>
</comment>
<organism evidence="2 3">
    <name type="scientific">Aurantiacibacter gangjinensis</name>
    <dbReference type="NCBI Taxonomy" id="502682"/>
    <lineage>
        <taxon>Bacteria</taxon>
        <taxon>Pseudomonadati</taxon>
        <taxon>Pseudomonadota</taxon>
        <taxon>Alphaproteobacteria</taxon>
        <taxon>Sphingomonadales</taxon>
        <taxon>Erythrobacteraceae</taxon>
        <taxon>Aurantiacibacter</taxon>
    </lineage>
</organism>
<dbReference type="STRING" id="502682.BMF35_b0192"/>